<name>A0A0S4J5X7_BODSA</name>
<sequence>MLSPQPSSPLVTKAPHIPCNAPRWPHFHVPDENNGTSVLQWPTQTTAASPRTRAVAYEADIVDLGPATKDCVVYTVFVGKYEKTLKPYADQTKDCYWVAFTDQANLTGAPGWIVRPIPAQFLRRQNETRYQTSWHRGYAITKFVKMLPFLLFPSFIQHALYIDGDYHVINLMTVQRAIDTIVASKAPIFFRRHAKNKDLLSELHECSPRYKDVGTLKWLVKDYLMHVSQGMCEKWFDMFDGPDESKRLSLTLGALSVAESVELLSGALKAAFCFDDSQQTNFTARTIAQRFLFSDQESTTRRYPCQAAPNRTTTHLPMLDEELLRGIPQPSGPHVPLYDCSMIAYRLNH</sequence>
<accession>A0A0S4J5X7</accession>
<dbReference type="Proteomes" id="UP000051952">
    <property type="component" value="Unassembled WGS sequence"/>
</dbReference>
<gene>
    <name evidence="1" type="ORF">BSAL_78210</name>
</gene>
<organism evidence="1 2">
    <name type="scientific">Bodo saltans</name>
    <name type="common">Flagellated protozoan</name>
    <dbReference type="NCBI Taxonomy" id="75058"/>
    <lineage>
        <taxon>Eukaryota</taxon>
        <taxon>Discoba</taxon>
        <taxon>Euglenozoa</taxon>
        <taxon>Kinetoplastea</taxon>
        <taxon>Metakinetoplastina</taxon>
        <taxon>Eubodonida</taxon>
        <taxon>Bodonidae</taxon>
        <taxon>Bodo</taxon>
    </lineage>
</organism>
<protein>
    <submittedName>
        <fullName evidence="1">Uncharacterized protein</fullName>
    </submittedName>
</protein>
<proteinExistence type="predicted"/>
<dbReference type="AlphaFoldDB" id="A0A0S4J5X7"/>
<reference evidence="2" key="1">
    <citation type="submission" date="2015-09" db="EMBL/GenBank/DDBJ databases">
        <authorList>
            <consortium name="Pathogen Informatics"/>
        </authorList>
    </citation>
    <scope>NUCLEOTIDE SEQUENCE [LARGE SCALE GENOMIC DNA]</scope>
    <source>
        <strain evidence="2">Lake Konstanz</strain>
    </source>
</reference>
<evidence type="ECO:0000313" key="1">
    <source>
        <dbReference type="EMBL" id="CUG35929.1"/>
    </source>
</evidence>
<dbReference type="EMBL" id="CYKH01000767">
    <property type="protein sequence ID" value="CUG35929.1"/>
    <property type="molecule type" value="Genomic_DNA"/>
</dbReference>
<feature type="non-terminal residue" evidence="1">
    <location>
        <position position="349"/>
    </location>
</feature>
<dbReference type="VEuPathDB" id="TriTrypDB:BSAL_78210"/>
<keyword evidence="2" id="KW-1185">Reference proteome</keyword>
<evidence type="ECO:0000313" key="2">
    <source>
        <dbReference type="Proteomes" id="UP000051952"/>
    </source>
</evidence>